<dbReference type="InterPro" id="IPR028989">
    <property type="entry name" value="RimP_N"/>
</dbReference>
<organism evidence="6 7">
    <name type="scientific">Treponema bryantii</name>
    <dbReference type="NCBI Taxonomy" id="163"/>
    <lineage>
        <taxon>Bacteria</taxon>
        <taxon>Pseudomonadati</taxon>
        <taxon>Spirochaetota</taxon>
        <taxon>Spirochaetia</taxon>
        <taxon>Spirochaetales</taxon>
        <taxon>Treponemataceae</taxon>
        <taxon>Treponema</taxon>
    </lineage>
</organism>
<dbReference type="AlphaFoldDB" id="A0A1I3INC1"/>
<keyword evidence="1 3" id="KW-0963">Cytoplasm</keyword>
<dbReference type="PANTHER" id="PTHR33867">
    <property type="entry name" value="RIBOSOME MATURATION FACTOR RIMP"/>
    <property type="match status" value="1"/>
</dbReference>
<dbReference type="InterPro" id="IPR035956">
    <property type="entry name" value="RimP_N_sf"/>
</dbReference>
<comment type="function">
    <text evidence="3">Required for maturation of 30S ribosomal subunits.</text>
</comment>
<dbReference type="OrthoDB" id="361904at2"/>
<accession>A0A1I3INC1</accession>
<feature type="domain" description="Ribosome maturation factor RimP C-terminal" evidence="5">
    <location>
        <begin position="91"/>
        <end position="149"/>
    </location>
</feature>
<gene>
    <name evidence="3" type="primary">rimP</name>
    <name evidence="6" type="ORF">SAMN04487775_10222</name>
</gene>
<dbReference type="GO" id="GO:0005829">
    <property type="term" value="C:cytosol"/>
    <property type="evidence" value="ECO:0007669"/>
    <property type="project" value="TreeGrafter"/>
</dbReference>
<dbReference type="CDD" id="cd01734">
    <property type="entry name" value="YlxS_C"/>
    <property type="match status" value="1"/>
</dbReference>
<evidence type="ECO:0000313" key="7">
    <source>
        <dbReference type="Proteomes" id="UP000182737"/>
    </source>
</evidence>
<dbReference type="RefSeq" id="WP_074930319.1">
    <property type="nucleotide sequence ID" value="NZ_FORI01000002.1"/>
</dbReference>
<name>A0A1I3INC1_9SPIR</name>
<protein>
    <recommendedName>
        <fullName evidence="3">Ribosome maturation factor RimP</fullName>
    </recommendedName>
</protein>
<dbReference type="Pfam" id="PF02576">
    <property type="entry name" value="RimP_N"/>
    <property type="match status" value="1"/>
</dbReference>
<evidence type="ECO:0000313" key="6">
    <source>
        <dbReference type="EMBL" id="SFI49412.1"/>
    </source>
</evidence>
<dbReference type="HAMAP" id="MF_01077">
    <property type="entry name" value="RimP"/>
    <property type="match status" value="1"/>
</dbReference>
<dbReference type="GO" id="GO:0006412">
    <property type="term" value="P:translation"/>
    <property type="evidence" value="ECO:0007669"/>
    <property type="project" value="TreeGrafter"/>
</dbReference>
<feature type="domain" description="Ribosome maturation factor RimP N-terminal" evidence="4">
    <location>
        <begin position="15"/>
        <end position="88"/>
    </location>
</feature>
<evidence type="ECO:0000259" key="5">
    <source>
        <dbReference type="Pfam" id="PF17384"/>
    </source>
</evidence>
<dbReference type="Pfam" id="PF17384">
    <property type="entry name" value="DUF150_C"/>
    <property type="match status" value="1"/>
</dbReference>
<dbReference type="GO" id="GO:0000028">
    <property type="term" value="P:ribosomal small subunit assembly"/>
    <property type="evidence" value="ECO:0007669"/>
    <property type="project" value="TreeGrafter"/>
</dbReference>
<proteinExistence type="inferred from homology"/>
<evidence type="ECO:0000259" key="4">
    <source>
        <dbReference type="Pfam" id="PF02576"/>
    </source>
</evidence>
<comment type="subcellular location">
    <subcellularLocation>
        <location evidence="3">Cytoplasm</location>
    </subcellularLocation>
</comment>
<comment type="similarity">
    <text evidence="3">Belongs to the RimP family.</text>
</comment>
<evidence type="ECO:0000256" key="1">
    <source>
        <dbReference type="ARBA" id="ARBA00022490"/>
    </source>
</evidence>
<dbReference type="SUPFAM" id="SSF75420">
    <property type="entry name" value="YhbC-like, N-terminal domain"/>
    <property type="match status" value="1"/>
</dbReference>
<evidence type="ECO:0000256" key="3">
    <source>
        <dbReference type="HAMAP-Rule" id="MF_01077"/>
    </source>
</evidence>
<dbReference type="PANTHER" id="PTHR33867:SF1">
    <property type="entry name" value="RIBOSOME MATURATION FACTOR RIMP"/>
    <property type="match status" value="1"/>
</dbReference>
<dbReference type="InterPro" id="IPR028998">
    <property type="entry name" value="RimP_C"/>
</dbReference>
<dbReference type="Proteomes" id="UP000182737">
    <property type="component" value="Unassembled WGS sequence"/>
</dbReference>
<dbReference type="EMBL" id="FORI01000002">
    <property type="protein sequence ID" value="SFI49412.1"/>
    <property type="molecule type" value="Genomic_DNA"/>
</dbReference>
<evidence type="ECO:0000256" key="2">
    <source>
        <dbReference type="ARBA" id="ARBA00022517"/>
    </source>
</evidence>
<reference evidence="7" key="1">
    <citation type="submission" date="2016-10" db="EMBL/GenBank/DDBJ databases">
        <authorList>
            <person name="Varghese N."/>
            <person name="Submissions S."/>
        </authorList>
    </citation>
    <scope>NUCLEOTIDE SEQUENCE [LARGE SCALE GENOMIC DNA]</scope>
    <source>
        <strain evidence="7">XBD1002</strain>
    </source>
</reference>
<keyword evidence="2 3" id="KW-0690">Ribosome biogenesis</keyword>
<keyword evidence="7" id="KW-1185">Reference proteome</keyword>
<dbReference type="InterPro" id="IPR003728">
    <property type="entry name" value="Ribosome_maturation_RimP"/>
</dbReference>
<sequence>MEYTSYKSIKYYDECAALVEGMGFKLVELKIVPSKTTTKISAMISSVDPEVNIGVVDCAKVHRVLLTRLEALLGTEDTMMELTSPGIEHNIKNAAEFAVFTGRSVRVWDKTLTDWVGGKIISADDKQVTLEAEDGNSFSVSYENIAKAKFNYN</sequence>